<dbReference type="STRING" id="42249.A0A317SPD1"/>
<feature type="region of interest" description="Disordered" evidence="14">
    <location>
        <begin position="821"/>
        <end position="849"/>
    </location>
</feature>
<keyword evidence="8" id="KW-0813">Transport</keyword>
<evidence type="ECO:0000256" key="9">
    <source>
        <dbReference type="ARBA" id="ARBA00023006"/>
    </source>
</evidence>
<feature type="region of interest" description="Disordered" evidence="14">
    <location>
        <begin position="375"/>
        <end position="396"/>
    </location>
</feature>
<dbReference type="EMBL" id="PYWC01000035">
    <property type="protein sequence ID" value="PWW76265.1"/>
    <property type="molecule type" value="Genomic_DNA"/>
</dbReference>
<dbReference type="SMART" id="SM00220">
    <property type="entry name" value="S_TKc"/>
    <property type="match status" value="1"/>
</dbReference>
<dbReference type="EC" id="2.7.11.1" evidence="2"/>
<dbReference type="Proteomes" id="UP000246991">
    <property type="component" value="Unassembled WGS sequence"/>
</dbReference>
<dbReference type="Pfam" id="PF12063">
    <property type="entry name" value="ATG1-like_MIT1"/>
    <property type="match status" value="1"/>
</dbReference>
<evidence type="ECO:0000256" key="13">
    <source>
        <dbReference type="PROSITE-ProRule" id="PRU10141"/>
    </source>
</evidence>
<dbReference type="Pfam" id="PF21127">
    <property type="entry name" value="ATG1-like_MIT2"/>
    <property type="match status" value="1"/>
</dbReference>
<gene>
    <name evidence="16" type="ORF">C7212DRAFT_296105</name>
</gene>
<dbReference type="GO" id="GO:0005776">
    <property type="term" value="C:autophagosome"/>
    <property type="evidence" value="ECO:0007669"/>
    <property type="project" value="TreeGrafter"/>
</dbReference>
<reference evidence="16 17" key="1">
    <citation type="submission" date="2018-03" db="EMBL/GenBank/DDBJ databases">
        <title>Genomes of Pezizomycetes fungi and the evolution of truffles.</title>
        <authorList>
            <person name="Murat C."/>
            <person name="Payen T."/>
            <person name="Noel B."/>
            <person name="Kuo A."/>
            <person name="Martin F.M."/>
        </authorList>
    </citation>
    <scope>NUCLEOTIDE SEQUENCE [LARGE SCALE GENOMIC DNA]</scope>
    <source>
        <strain evidence="16">091103-1</strain>
    </source>
</reference>
<dbReference type="GO" id="GO:0010506">
    <property type="term" value="P:regulation of autophagy"/>
    <property type="evidence" value="ECO:0007669"/>
    <property type="project" value="InterPro"/>
</dbReference>
<dbReference type="FunFam" id="3.30.200.20:FF:000042">
    <property type="entry name" value="Aurora kinase A"/>
    <property type="match status" value="1"/>
</dbReference>
<dbReference type="InterPro" id="IPR048941">
    <property type="entry name" value="ATG1-like_MIT2"/>
</dbReference>
<dbReference type="InterPro" id="IPR022708">
    <property type="entry name" value="Atg1-like_tMIT"/>
</dbReference>
<feature type="compositionally biased region" description="Low complexity" evidence="14">
    <location>
        <begin position="438"/>
        <end position="448"/>
    </location>
</feature>
<dbReference type="GO" id="GO:0000045">
    <property type="term" value="P:autophagosome assembly"/>
    <property type="evidence" value="ECO:0007669"/>
    <property type="project" value="TreeGrafter"/>
</dbReference>
<dbReference type="InterPro" id="IPR011009">
    <property type="entry name" value="Kinase-like_dom_sf"/>
</dbReference>
<evidence type="ECO:0000256" key="11">
    <source>
        <dbReference type="ARBA" id="ARBA00047899"/>
    </source>
</evidence>
<dbReference type="OrthoDB" id="346907at2759"/>
<evidence type="ECO:0000256" key="7">
    <source>
        <dbReference type="ARBA" id="ARBA00022840"/>
    </source>
</evidence>
<proteinExistence type="predicted"/>
<dbReference type="InterPro" id="IPR008271">
    <property type="entry name" value="Ser/Thr_kinase_AS"/>
</dbReference>
<name>A0A317SPD1_9PEZI</name>
<evidence type="ECO:0000256" key="12">
    <source>
        <dbReference type="ARBA" id="ARBA00048679"/>
    </source>
</evidence>
<dbReference type="GO" id="GO:0015031">
    <property type="term" value="P:protein transport"/>
    <property type="evidence" value="ECO:0007669"/>
    <property type="project" value="UniProtKB-KW"/>
</dbReference>
<evidence type="ECO:0000256" key="5">
    <source>
        <dbReference type="ARBA" id="ARBA00022741"/>
    </source>
</evidence>
<keyword evidence="17" id="KW-1185">Reference proteome</keyword>
<dbReference type="GO" id="GO:0042594">
    <property type="term" value="P:response to starvation"/>
    <property type="evidence" value="ECO:0007669"/>
    <property type="project" value="TreeGrafter"/>
</dbReference>
<dbReference type="GO" id="GO:0005829">
    <property type="term" value="C:cytosol"/>
    <property type="evidence" value="ECO:0007669"/>
    <property type="project" value="TreeGrafter"/>
</dbReference>
<dbReference type="PANTHER" id="PTHR24348:SF22">
    <property type="entry name" value="NON-SPECIFIC SERINE_THREONINE PROTEIN KINASE"/>
    <property type="match status" value="1"/>
</dbReference>
<dbReference type="GO" id="GO:0034045">
    <property type="term" value="C:phagophore assembly site membrane"/>
    <property type="evidence" value="ECO:0007669"/>
    <property type="project" value="UniProtKB-SubCell"/>
</dbReference>
<dbReference type="Gene3D" id="1.10.510.10">
    <property type="entry name" value="Transferase(Phosphotransferase) domain 1"/>
    <property type="match status" value="1"/>
</dbReference>
<protein>
    <recommendedName>
        <fullName evidence="2">non-specific serine/threonine protein kinase</fullName>
        <ecNumber evidence="2">2.7.11.1</ecNumber>
    </recommendedName>
    <alternativeName>
        <fullName evidence="10">Autophagy-related protein 1</fullName>
    </alternativeName>
</protein>
<dbReference type="GO" id="GO:0034727">
    <property type="term" value="P:piecemeal microautophagy of the nucleus"/>
    <property type="evidence" value="ECO:0007669"/>
    <property type="project" value="TreeGrafter"/>
</dbReference>
<comment type="caution">
    <text evidence="16">The sequence shown here is derived from an EMBL/GenBank/DDBJ whole genome shotgun (WGS) entry which is preliminary data.</text>
</comment>
<evidence type="ECO:0000256" key="6">
    <source>
        <dbReference type="ARBA" id="ARBA00022777"/>
    </source>
</evidence>
<dbReference type="PANTHER" id="PTHR24348">
    <property type="entry name" value="SERINE/THREONINE-PROTEIN KINASE UNC-51-RELATED"/>
    <property type="match status" value="1"/>
</dbReference>
<dbReference type="InterPro" id="IPR017441">
    <property type="entry name" value="Protein_kinase_ATP_BS"/>
</dbReference>
<dbReference type="PROSITE" id="PS00108">
    <property type="entry name" value="PROTEIN_KINASE_ST"/>
    <property type="match status" value="1"/>
</dbReference>
<evidence type="ECO:0000313" key="17">
    <source>
        <dbReference type="Proteomes" id="UP000246991"/>
    </source>
</evidence>
<feature type="domain" description="Protein kinase" evidence="15">
    <location>
        <begin position="21"/>
        <end position="255"/>
    </location>
</feature>
<evidence type="ECO:0000256" key="10">
    <source>
        <dbReference type="ARBA" id="ARBA00030237"/>
    </source>
</evidence>
<dbReference type="Pfam" id="PF00069">
    <property type="entry name" value="Pkinase"/>
    <property type="match status" value="1"/>
</dbReference>
<keyword evidence="5 13" id="KW-0547">Nucleotide-binding</keyword>
<evidence type="ECO:0000256" key="2">
    <source>
        <dbReference type="ARBA" id="ARBA00012513"/>
    </source>
</evidence>
<keyword evidence="8" id="KW-0653">Protein transport</keyword>
<comment type="catalytic activity">
    <reaction evidence="11">
        <text>L-threonyl-[protein] + ATP = O-phospho-L-threonyl-[protein] + ADP + H(+)</text>
        <dbReference type="Rhea" id="RHEA:46608"/>
        <dbReference type="Rhea" id="RHEA-COMP:11060"/>
        <dbReference type="Rhea" id="RHEA-COMP:11605"/>
        <dbReference type="ChEBI" id="CHEBI:15378"/>
        <dbReference type="ChEBI" id="CHEBI:30013"/>
        <dbReference type="ChEBI" id="CHEBI:30616"/>
        <dbReference type="ChEBI" id="CHEBI:61977"/>
        <dbReference type="ChEBI" id="CHEBI:456216"/>
        <dbReference type="EC" id="2.7.11.1"/>
    </reaction>
</comment>
<evidence type="ECO:0000256" key="1">
    <source>
        <dbReference type="ARBA" id="ARBA00004623"/>
    </source>
</evidence>
<evidence type="ECO:0000256" key="4">
    <source>
        <dbReference type="ARBA" id="ARBA00022679"/>
    </source>
</evidence>
<evidence type="ECO:0000256" key="3">
    <source>
        <dbReference type="ARBA" id="ARBA00022527"/>
    </source>
</evidence>
<feature type="compositionally biased region" description="Basic and acidic residues" evidence="14">
    <location>
        <begin position="297"/>
        <end position="310"/>
    </location>
</feature>
<comment type="catalytic activity">
    <reaction evidence="12">
        <text>L-seryl-[protein] + ATP = O-phospho-L-seryl-[protein] + ADP + H(+)</text>
        <dbReference type="Rhea" id="RHEA:17989"/>
        <dbReference type="Rhea" id="RHEA-COMP:9863"/>
        <dbReference type="Rhea" id="RHEA-COMP:11604"/>
        <dbReference type="ChEBI" id="CHEBI:15378"/>
        <dbReference type="ChEBI" id="CHEBI:29999"/>
        <dbReference type="ChEBI" id="CHEBI:30616"/>
        <dbReference type="ChEBI" id="CHEBI:83421"/>
        <dbReference type="ChEBI" id="CHEBI:456216"/>
        <dbReference type="EC" id="2.7.11.1"/>
    </reaction>
</comment>
<feature type="compositionally biased region" description="Polar residues" evidence="14">
    <location>
        <begin position="704"/>
        <end position="713"/>
    </location>
</feature>
<dbReference type="GO" id="GO:0004674">
    <property type="term" value="F:protein serine/threonine kinase activity"/>
    <property type="evidence" value="ECO:0007669"/>
    <property type="project" value="UniProtKB-KW"/>
</dbReference>
<dbReference type="PROSITE" id="PS50011">
    <property type="entry name" value="PROTEIN_KINASE_DOM"/>
    <property type="match status" value="1"/>
</dbReference>
<organism evidence="16 17">
    <name type="scientific">Tuber magnatum</name>
    <name type="common">white Piedmont truffle</name>
    <dbReference type="NCBI Taxonomy" id="42249"/>
    <lineage>
        <taxon>Eukaryota</taxon>
        <taxon>Fungi</taxon>
        <taxon>Dikarya</taxon>
        <taxon>Ascomycota</taxon>
        <taxon>Pezizomycotina</taxon>
        <taxon>Pezizomycetes</taxon>
        <taxon>Pezizales</taxon>
        <taxon>Tuberaceae</taxon>
        <taxon>Tuber</taxon>
    </lineage>
</organism>
<dbReference type="GO" id="GO:0005524">
    <property type="term" value="F:ATP binding"/>
    <property type="evidence" value="ECO:0007669"/>
    <property type="project" value="UniProtKB-UniRule"/>
</dbReference>
<evidence type="ECO:0000313" key="16">
    <source>
        <dbReference type="EMBL" id="PWW76265.1"/>
    </source>
</evidence>
<dbReference type="AlphaFoldDB" id="A0A317SPD1"/>
<dbReference type="SUPFAM" id="SSF56112">
    <property type="entry name" value="Protein kinase-like (PK-like)"/>
    <property type="match status" value="1"/>
</dbReference>
<sequence length="849" mass="92297">MASRHSSSSGGPAPDSLVGDFRVGKEIGRGSFAVVFKGHHVKNPKSLAAVKVVQRGKLNRKLLENLESEIQILKKLNHSHIVALKDCSKNDKYIYIVMEYCSVGDLSTYPHAPGSGLHEVVARHFMKQLASALEYLRKFGLVHRDVKPQNLLLDPPAGYDSRTPLADFGFARNLPAASLADTLCGSPLYMAPEILRYEKYDATADLWKIETKGDTIEFPSSCTASEEIRRLICSLLRRNPLERMSFKEFFSHPVITGPIPGASVALVSEPMKKARSMDTPKVGPTSIQRTPSLRAPGDGRELGTDREGRRTPQQTPPSPRLRQAVESSALPFAHASPISATPPPRLADVRRVATQGAQAPPPSPLARPMMATHSTAPAWQERDRHTKRNPTAREMHPLEEERVEKDYVFVDKQFVQVNAFADELATVRWNGMTPPSPSSSALSRRPTSGGQGTTNAIAVTGRRQDGGYPRNSYERRHGPSPGSAPSPSPSSTRSTLARALELANLRLLGVSVSPPRHSPPGVQSPYPTYSNNPASMALVRGEGGPSDDDMQAVYNIEDAASRSDVVYNFAEVKLAQLIPAVPAPAHGLGLLPPSASEGDLVFPVEPTPSNELDLTPDAIVQLAEEALVLYVKALGILARAMDIAGAWWNTSNSRNYQTSPAMAAASTRMNNCVQWVRDRFNEVLEKADFVKCKLIEAQKLLPSSHPSHPNNQNDDSDGSLDASGDRVVVTPGVTAEKLMYDRALEMSRAAAVNELVGGDLNGCEVAYVTSIRMLEAVLESDSVDQNDGDGGMEEEDRMVVETYVSSIRKRLVSLRRRMSEIPKRSSGIHSIPSSPLQPSLSPLMGVSPN</sequence>
<dbReference type="GO" id="GO:0000422">
    <property type="term" value="P:autophagy of mitochondrion"/>
    <property type="evidence" value="ECO:0007669"/>
    <property type="project" value="TreeGrafter"/>
</dbReference>
<keyword evidence="4" id="KW-0808">Transferase</keyword>
<feature type="compositionally biased region" description="Low complexity" evidence="14">
    <location>
        <begin position="832"/>
        <end position="843"/>
    </location>
</feature>
<feature type="region of interest" description="Disordered" evidence="14">
    <location>
        <begin position="701"/>
        <end position="725"/>
    </location>
</feature>
<keyword evidence="9" id="KW-0072">Autophagy</keyword>
<comment type="subcellular location">
    <subcellularLocation>
        <location evidence="1">Preautophagosomal structure membrane</location>
        <topology evidence="1">Peripheral membrane protein</topology>
    </subcellularLocation>
</comment>
<dbReference type="GO" id="GO:0061709">
    <property type="term" value="P:reticulophagy"/>
    <property type="evidence" value="ECO:0007669"/>
    <property type="project" value="TreeGrafter"/>
</dbReference>
<keyword evidence="7 13" id="KW-0067">ATP-binding</keyword>
<keyword evidence="6 16" id="KW-0418">Kinase</keyword>
<keyword evidence="3" id="KW-0723">Serine/threonine-protein kinase</keyword>
<evidence type="ECO:0000256" key="8">
    <source>
        <dbReference type="ARBA" id="ARBA00022927"/>
    </source>
</evidence>
<dbReference type="InterPro" id="IPR045269">
    <property type="entry name" value="Atg1-like"/>
</dbReference>
<feature type="region of interest" description="Disordered" evidence="14">
    <location>
        <begin position="431"/>
        <end position="495"/>
    </location>
</feature>
<accession>A0A317SPD1</accession>
<evidence type="ECO:0000259" key="15">
    <source>
        <dbReference type="PROSITE" id="PS50011"/>
    </source>
</evidence>
<feature type="binding site" evidence="13">
    <location>
        <position position="51"/>
    </location>
    <ligand>
        <name>ATP</name>
        <dbReference type="ChEBI" id="CHEBI:30616"/>
    </ligand>
</feature>
<feature type="region of interest" description="Disordered" evidence="14">
    <location>
        <begin position="271"/>
        <end position="323"/>
    </location>
</feature>
<evidence type="ECO:0000256" key="14">
    <source>
        <dbReference type="SAM" id="MobiDB-lite"/>
    </source>
</evidence>
<dbReference type="InterPro" id="IPR000719">
    <property type="entry name" value="Prot_kinase_dom"/>
</dbReference>
<dbReference type="PROSITE" id="PS00107">
    <property type="entry name" value="PROTEIN_KINASE_ATP"/>
    <property type="match status" value="1"/>
</dbReference>